<sequence length="240" mass="26697">MAYQPAPVVMVNSSNQGPENWSTGLFDCCNNTSSCCFGFCCFPCMQCQTAKDYGWCLCMPLLDVCGVVSCILRSNIRERHNIPGSGFDDVHKVMCCYPCVWCQMNRELKIRALQPSGTTVVTTQGCSLLNSHVCSYPAVEAGGDILEDVFQEEAVSCFLSPFSSESIDFPDTLLNVTSQDILLTDFMDHSQTTCTREEMLEKKLAVLRGILESEEVYLRELDALLTVTHTHAETHAQSRK</sequence>
<dbReference type="InterPro" id="IPR006461">
    <property type="entry name" value="PLAC_motif_containing"/>
</dbReference>
<evidence type="ECO:0000313" key="3">
    <source>
        <dbReference type="Proteomes" id="UP001434883"/>
    </source>
</evidence>
<evidence type="ECO:0000313" key="2">
    <source>
        <dbReference type="EMBL" id="MEQ2193754.1"/>
    </source>
</evidence>
<name>A0ABV0QD72_9TELE</name>
<evidence type="ECO:0000256" key="1">
    <source>
        <dbReference type="ARBA" id="ARBA00009024"/>
    </source>
</evidence>
<dbReference type="PANTHER" id="PTHR15907">
    <property type="entry name" value="DUF614 FAMILY PROTEIN-RELATED"/>
    <property type="match status" value="1"/>
</dbReference>
<proteinExistence type="inferred from homology"/>
<protein>
    <submittedName>
        <fullName evidence="2">Uncharacterized protein</fullName>
    </submittedName>
</protein>
<gene>
    <name evidence="2" type="ORF">XENOCAPTIV_012346</name>
</gene>
<dbReference type="EMBL" id="JAHRIN010008663">
    <property type="protein sequence ID" value="MEQ2193754.1"/>
    <property type="molecule type" value="Genomic_DNA"/>
</dbReference>
<keyword evidence="3" id="KW-1185">Reference proteome</keyword>
<dbReference type="NCBIfam" id="TIGR01571">
    <property type="entry name" value="A_thal_Cys_rich"/>
    <property type="match status" value="1"/>
</dbReference>
<reference evidence="2 3" key="1">
    <citation type="submission" date="2021-06" db="EMBL/GenBank/DDBJ databases">
        <authorList>
            <person name="Palmer J.M."/>
        </authorList>
    </citation>
    <scope>NUCLEOTIDE SEQUENCE [LARGE SCALE GENOMIC DNA]</scope>
    <source>
        <strain evidence="2 3">XC_2019</strain>
        <tissue evidence="2">Muscle</tissue>
    </source>
</reference>
<feature type="non-terminal residue" evidence="2">
    <location>
        <position position="1"/>
    </location>
</feature>
<comment type="similarity">
    <text evidence="1">Belongs to the cornifelin family.</text>
</comment>
<organism evidence="2 3">
    <name type="scientific">Xenoophorus captivus</name>
    <dbReference type="NCBI Taxonomy" id="1517983"/>
    <lineage>
        <taxon>Eukaryota</taxon>
        <taxon>Metazoa</taxon>
        <taxon>Chordata</taxon>
        <taxon>Craniata</taxon>
        <taxon>Vertebrata</taxon>
        <taxon>Euteleostomi</taxon>
        <taxon>Actinopterygii</taxon>
        <taxon>Neopterygii</taxon>
        <taxon>Teleostei</taxon>
        <taxon>Neoteleostei</taxon>
        <taxon>Acanthomorphata</taxon>
        <taxon>Ovalentaria</taxon>
        <taxon>Atherinomorphae</taxon>
        <taxon>Cyprinodontiformes</taxon>
        <taxon>Goodeidae</taxon>
        <taxon>Xenoophorus</taxon>
    </lineage>
</organism>
<comment type="caution">
    <text evidence="2">The sequence shown here is derived from an EMBL/GenBank/DDBJ whole genome shotgun (WGS) entry which is preliminary data.</text>
</comment>
<dbReference type="Proteomes" id="UP001434883">
    <property type="component" value="Unassembled WGS sequence"/>
</dbReference>
<accession>A0ABV0QD72</accession>
<dbReference type="Pfam" id="PF04749">
    <property type="entry name" value="PLAC8"/>
    <property type="match status" value="1"/>
</dbReference>